<comment type="caution">
    <text evidence="11">The sequence shown here is derived from an EMBL/GenBank/DDBJ whole genome shotgun (WGS) entry which is preliminary data.</text>
</comment>
<keyword evidence="5" id="KW-0378">Hydrolase</keyword>
<dbReference type="InterPro" id="IPR050288">
    <property type="entry name" value="Cellulose_deg_GH3"/>
</dbReference>
<gene>
    <name evidence="11" type="ORF">O181_075803</name>
</gene>
<dbReference type="EC" id="3.2.1.21" evidence="4"/>
<evidence type="ECO:0000256" key="8">
    <source>
        <dbReference type="ARBA" id="ARBA00023295"/>
    </source>
</evidence>
<protein>
    <recommendedName>
        <fullName evidence="4">beta-glucosidase</fullName>
        <ecNumber evidence="4">3.2.1.21</ecNumber>
    </recommendedName>
</protein>
<dbReference type="InterPro" id="IPR036962">
    <property type="entry name" value="Glyco_hydro_3_N_sf"/>
</dbReference>
<comment type="catalytic activity">
    <reaction evidence="1">
        <text>Hydrolysis of terminal, non-reducing beta-D-glucosyl residues with release of beta-D-glucose.</text>
        <dbReference type="EC" id="3.2.1.21"/>
    </reaction>
</comment>
<evidence type="ECO:0000256" key="1">
    <source>
        <dbReference type="ARBA" id="ARBA00000448"/>
    </source>
</evidence>
<proteinExistence type="inferred from homology"/>
<comment type="similarity">
    <text evidence="3">Belongs to the glycosyl hydrolase 3 family.</text>
</comment>
<sequence>MGYKRLLFSIVIGSLPFVYFSSSNNYLNSLPSPVNTIFSTPSQKHFEFTVVQPPSGFEAWSSPTVLLSPIQNGSSAWSSVIQRAKNFVSQLTVEEKVNLTTGAGVQGRCVGETGTVPRLGFHQPICLQDAPTGVRFTDKNSVFPAGINAASTFDKQLIYARARAMGLEFRNKGVNVALAPMTNLMRAPTSGRAWEGCGADPYLCGVTTAQSVLGIQSTQVSACIKHYIGNEQEHYRGGSGSISSSSNMDDQTL</sequence>
<accession>A0A9Q3F9L0</accession>
<name>A0A9Q3F9L0_9BASI</name>
<keyword evidence="8" id="KW-0326">Glycosidase</keyword>
<keyword evidence="9" id="KW-0624">Polysaccharide degradation</keyword>
<evidence type="ECO:0000313" key="11">
    <source>
        <dbReference type="EMBL" id="MBW0536088.1"/>
    </source>
</evidence>
<dbReference type="InterPro" id="IPR001764">
    <property type="entry name" value="Glyco_hydro_3_N"/>
</dbReference>
<dbReference type="OrthoDB" id="416222at2759"/>
<evidence type="ECO:0000313" key="12">
    <source>
        <dbReference type="Proteomes" id="UP000765509"/>
    </source>
</evidence>
<dbReference type="PRINTS" id="PR00133">
    <property type="entry name" value="GLHYDRLASE3"/>
</dbReference>
<evidence type="ECO:0000256" key="2">
    <source>
        <dbReference type="ARBA" id="ARBA00004987"/>
    </source>
</evidence>
<evidence type="ECO:0000256" key="4">
    <source>
        <dbReference type="ARBA" id="ARBA00012744"/>
    </source>
</evidence>
<evidence type="ECO:0000256" key="5">
    <source>
        <dbReference type="ARBA" id="ARBA00022801"/>
    </source>
</evidence>
<dbReference type="PANTHER" id="PTHR42715:SF2">
    <property type="entry name" value="BETA-GLUCOSIDASE F-RELATED"/>
    <property type="match status" value="1"/>
</dbReference>
<evidence type="ECO:0000259" key="10">
    <source>
        <dbReference type="Pfam" id="PF00933"/>
    </source>
</evidence>
<dbReference type="SUPFAM" id="SSF51445">
    <property type="entry name" value="(Trans)glycosidases"/>
    <property type="match status" value="1"/>
</dbReference>
<keyword evidence="6" id="KW-0136">Cellulose degradation</keyword>
<reference evidence="11" key="1">
    <citation type="submission" date="2021-03" db="EMBL/GenBank/DDBJ databases">
        <title>Draft genome sequence of rust myrtle Austropuccinia psidii MF-1, a brazilian biotype.</title>
        <authorList>
            <person name="Quecine M.C."/>
            <person name="Pachon D.M.R."/>
            <person name="Bonatelli M.L."/>
            <person name="Correr F.H."/>
            <person name="Franceschini L.M."/>
            <person name="Leite T.F."/>
            <person name="Margarido G.R.A."/>
            <person name="Almeida C.A."/>
            <person name="Ferrarezi J.A."/>
            <person name="Labate C.A."/>
        </authorList>
    </citation>
    <scope>NUCLEOTIDE SEQUENCE</scope>
    <source>
        <strain evidence="11">MF-1</strain>
    </source>
</reference>
<dbReference type="Gene3D" id="3.20.20.300">
    <property type="entry name" value="Glycoside hydrolase, family 3, N-terminal domain"/>
    <property type="match status" value="1"/>
</dbReference>
<dbReference type="InterPro" id="IPR017853">
    <property type="entry name" value="GH"/>
</dbReference>
<feature type="domain" description="Glycoside hydrolase family 3 N-terminal" evidence="10">
    <location>
        <begin position="130"/>
        <end position="232"/>
    </location>
</feature>
<dbReference type="GO" id="GO:0030245">
    <property type="term" value="P:cellulose catabolic process"/>
    <property type="evidence" value="ECO:0007669"/>
    <property type="project" value="UniProtKB-KW"/>
</dbReference>
<organism evidence="11 12">
    <name type="scientific">Austropuccinia psidii MF-1</name>
    <dbReference type="NCBI Taxonomy" id="1389203"/>
    <lineage>
        <taxon>Eukaryota</taxon>
        <taxon>Fungi</taxon>
        <taxon>Dikarya</taxon>
        <taxon>Basidiomycota</taxon>
        <taxon>Pucciniomycotina</taxon>
        <taxon>Pucciniomycetes</taxon>
        <taxon>Pucciniales</taxon>
        <taxon>Sphaerophragmiaceae</taxon>
        <taxon>Austropuccinia</taxon>
    </lineage>
</organism>
<keyword evidence="7" id="KW-0119">Carbohydrate metabolism</keyword>
<dbReference type="EMBL" id="AVOT02040845">
    <property type="protein sequence ID" value="MBW0536088.1"/>
    <property type="molecule type" value="Genomic_DNA"/>
</dbReference>
<evidence type="ECO:0000256" key="6">
    <source>
        <dbReference type="ARBA" id="ARBA00023001"/>
    </source>
</evidence>
<dbReference type="AlphaFoldDB" id="A0A9Q3F9L0"/>
<dbReference type="GO" id="GO:0008422">
    <property type="term" value="F:beta-glucosidase activity"/>
    <property type="evidence" value="ECO:0007669"/>
    <property type="project" value="UniProtKB-EC"/>
</dbReference>
<evidence type="ECO:0000256" key="3">
    <source>
        <dbReference type="ARBA" id="ARBA00005336"/>
    </source>
</evidence>
<feature type="non-terminal residue" evidence="11">
    <location>
        <position position="253"/>
    </location>
</feature>
<dbReference type="PANTHER" id="PTHR42715">
    <property type="entry name" value="BETA-GLUCOSIDASE"/>
    <property type="match status" value="1"/>
</dbReference>
<dbReference type="Proteomes" id="UP000765509">
    <property type="component" value="Unassembled WGS sequence"/>
</dbReference>
<evidence type="ECO:0000256" key="7">
    <source>
        <dbReference type="ARBA" id="ARBA00023277"/>
    </source>
</evidence>
<dbReference type="Pfam" id="PF00933">
    <property type="entry name" value="Glyco_hydro_3"/>
    <property type="match status" value="1"/>
</dbReference>
<evidence type="ECO:0000256" key="9">
    <source>
        <dbReference type="ARBA" id="ARBA00023326"/>
    </source>
</evidence>
<comment type="pathway">
    <text evidence="2">Glycan metabolism; cellulose degradation.</text>
</comment>
<keyword evidence="12" id="KW-1185">Reference proteome</keyword>